<name>A0ABR4EG06_9PEZI</name>
<evidence type="ECO:0000256" key="1">
    <source>
        <dbReference type="SAM" id="MobiDB-lite"/>
    </source>
</evidence>
<feature type="compositionally biased region" description="Polar residues" evidence="1">
    <location>
        <begin position="161"/>
        <end position="172"/>
    </location>
</feature>
<keyword evidence="3" id="KW-1185">Reference proteome</keyword>
<gene>
    <name evidence="2" type="ORF">FJTKL_11663</name>
</gene>
<feature type="compositionally biased region" description="Polar residues" evidence="1">
    <location>
        <begin position="83"/>
        <end position="127"/>
    </location>
</feature>
<evidence type="ECO:0000313" key="2">
    <source>
        <dbReference type="EMBL" id="KAL2281216.1"/>
    </source>
</evidence>
<sequence length="252" mass="25618">MLTLTSRCEGQSSESCNHAVISQGLNRSDSITNVHNGLSGCIEPVFLVTTLSETRAAGSTATIQTLVSSIQTSTTRFPGRAPTTDSSTTVGPPASGTTQEVMTTPNAMSPASTMEGPLNNTELSSWTDPAFTPAATMEGSLTNTGSSSWTPAFTPAATMEGSLTNTGSSSRTDPALPPVQRSTTQSTASSKAGPNFTDGITIPIAASSANATLGPLSMTILTSLSTVTVVLTLTSMATSICDPLTAKTNCGL</sequence>
<accession>A0ABR4EG06</accession>
<comment type="caution">
    <text evidence="2">The sequence shown here is derived from an EMBL/GenBank/DDBJ whole genome shotgun (WGS) entry which is preliminary data.</text>
</comment>
<feature type="compositionally biased region" description="Polar residues" evidence="1">
    <location>
        <begin position="180"/>
        <end position="192"/>
    </location>
</feature>
<feature type="region of interest" description="Disordered" evidence="1">
    <location>
        <begin position="74"/>
        <end position="195"/>
    </location>
</feature>
<proteinExistence type="predicted"/>
<evidence type="ECO:0000313" key="3">
    <source>
        <dbReference type="Proteomes" id="UP001600888"/>
    </source>
</evidence>
<protein>
    <submittedName>
        <fullName evidence="2">Uncharacterized protein</fullName>
    </submittedName>
</protein>
<organism evidence="2 3">
    <name type="scientific">Diaporthe vaccinii</name>
    <dbReference type="NCBI Taxonomy" id="105482"/>
    <lineage>
        <taxon>Eukaryota</taxon>
        <taxon>Fungi</taxon>
        <taxon>Dikarya</taxon>
        <taxon>Ascomycota</taxon>
        <taxon>Pezizomycotina</taxon>
        <taxon>Sordariomycetes</taxon>
        <taxon>Sordariomycetidae</taxon>
        <taxon>Diaporthales</taxon>
        <taxon>Diaporthaceae</taxon>
        <taxon>Diaporthe</taxon>
        <taxon>Diaporthe eres species complex</taxon>
    </lineage>
</organism>
<reference evidence="2 3" key="1">
    <citation type="submission" date="2024-03" db="EMBL/GenBank/DDBJ databases">
        <title>A high-quality draft genome sequence of Diaporthe vaccinii, a causative agent of upright dieback and viscid rot disease in cranberry plants.</title>
        <authorList>
            <person name="Sarrasin M."/>
            <person name="Lang B.F."/>
            <person name="Burger G."/>
        </authorList>
    </citation>
    <scope>NUCLEOTIDE SEQUENCE [LARGE SCALE GENOMIC DNA]</scope>
    <source>
        <strain evidence="2 3">IS7</strain>
    </source>
</reference>
<feature type="compositionally biased region" description="Polar residues" evidence="1">
    <location>
        <begin position="139"/>
        <end position="151"/>
    </location>
</feature>
<dbReference type="EMBL" id="JBAWTH010000058">
    <property type="protein sequence ID" value="KAL2281216.1"/>
    <property type="molecule type" value="Genomic_DNA"/>
</dbReference>
<dbReference type="Proteomes" id="UP001600888">
    <property type="component" value="Unassembled WGS sequence"/>
</dbReference>